<keyword evidence="1" id="KW-0812">Transmembrane</keyword>
<evidence type="ECO:0000313" key="2">
    <source>
        <dbReference type="EMBL" id="GJM64959.1"/>
    </source>
</evidence>
<name>A0AAN5AMZ3_9BACT</name>
<organism evidence="2 3">
    <name type="scientific">Persicobacter diffluens</name>
    <dbReference type="NCBI Taxonomy" id="981"/>
    <lineage>
        <taxon>Bacteria</taxon>
        <taxon>Pseudomonadati</taxon>
        <taxon>Bacteroidota</taxon>
        <taxon>Cytophagia</taxon>
        <taxon>Cytophagales</taxon>
        <taxon>Persicobacteraceae</taxon>
        <taxon>Persicobacter</taxon>
    </lineage>
</organism>
<gene>
    <name evidence="2" type="ORF">PEDI_55110</name>
</gene>
<comment type="caution">
    <text evidence="2">The sequence shown here is derived from an EMBL/GenBank/DDBJ whole genome shotgun (WGS) entry which is preliminary data.</text>
</comment>
<keyword evidence="3" id="KW-1185">Reference proteome</keyword>
<keyword evidence="1" id="KW-0472">Membrane</keyword>
<protein>
    <recommendedName>
        <fullName evidence="4">Holin of 3TMs, for gene-transfer release</fullName>
    </recommendedName>
</protein>
<dbReference type="EMBL" id="BQKE01000009">
    <property type="protein sequence ID" value="GJM64959.1"/>
    <property type="molecule type" value="Genomic_DNA"/>
</dbReference>
<dbReference type="Pfam" id="PF11351">
    <property type="entry name" value="GTA_holin_3TM"/>
    <property type="match status" value="1"/>
</dbReference>
<proteinExistence type="predicted"/>
<keyword evidence="1" id="KW-1133">Transmembrane helix</keyword>
<evidence type="ECO:0000256" key="1">
    <source>
        <dbReference type="SAM" id="Phobius"/>
    </source>
</evidence>
<sequence length="146" mass="16301">MGNFLSRIINSSASKVIASSAKIVDQVVTSDSERLRLKNQLGEILMKELTEMAEVQSRVILAEAQGGILQRNWRPVVMLSFAVIVIISAFYPVELHRIPEPFWNLLTVGIGGYVAGRTIEKVAGQFSANVDLSMIRKKHRHENINK</sequence>
<reference evidence="2 3" key="1">
    <citation type="submission" date="2021-12" db="EMBL/GenBank/DDBJ databases">
        <title>Genome sequencing of bacteria with rrn-lacking chromosome and rrn-plasmid.</title>
        <authorList>
            <person name="Anda M."/>
            <person name="Iwasaki W."/>
        </authorList>
    </citation>
    <scope>NUCLEOTIDE SEQUENCE [LARGE SCALE GENOMIC DNA]</scope>
    <source>
        <strain evidence="2 3">NBRC 15940</strain>
    </source>
</reference>
<evidence type="ECO:0000313" key="3">
    <source>
        <dbReference type="Proteomes" id="UP001310022"/>
    </source>
</evidence>
<evidence type="ECO:0008006" key="4">
    <source>
        <dbReference type="Google" id="ProtNLM"/>
    </source>
</evidence>
<dbReference type="InterPro" id="IPR021497">
    <property type="entry name" value="GTA_holin_3TM"/>
</dbReference>
<accession>A0AAN5AMZ3</accession>
<dbReference type="Proteomes" id="UP001310022">
    <property type="component" value="Unassembled WGS sequence"/>
</dbReference>
<dbReference type="AlphaFoldDB" id="A0AAN5AMZ3"/>
<dbReference type="RefSeq" id="WP_338240027.1">
    <property type="nucleotide sequence ID" value="NZ_BQKE01000009.1"/>
</dbReference>
<feature type="transmembrane region" description="Helical" evidence="1">
    <location>
        <begin position="76"/>
        <end position="93"/>
    </location>
</feature>